<evidence type="ECO:0000313" key="3">
    <source>
        <dbReference type="EMBL" id="QXJ28950.1"/>
    </source>
</evidence>
<dbReference type="Gene3D" id="3.20.20.140">
    <property type="entry name" value="Metal-dependent hydrolases"/>
    <property type="match status" value="1"/>
</dbReference>
<evidence type="ECO:0000313" key="4">
    <source>
        <dbReference type="Proteomes" id="UP000694018"/>
    </source>
</evidence>
<evidence type="ECO:0000256" key="1">
    <source>
        <dbReference type="ARBA" id="ARBA00023239"/>
    </source>
</evidence>
<dbReference type="SUPFAM" id="SSF51556">
    <property type="entry name" value="Metallo-dependent hydrolases"/>
    <property type="match status" value="1"/>
</dbReference>
<dbReference type="PANTHER" id="PTHR21240:SF28">
    <property type="entry name" value="ISO-OROTATE DECARBOXYLASE (EUROFUNG)"/>
    <property type="match status" value="1"/>
</dbReference>
<reference evidence="3" key="1">
    <citation type="journal article" date="2021" name="Environ. Microbiol.">
        <title>New insights into the diversity and evolution of the archaeal mobilome from three complete genomes of Saccharolobus shibatae.</title>
        <authorList>
            <person name="Medvedeva S."/>
            <person name="Brandt D."/>
            <person name="Cvirkaite-Krupovic V."/>
            <person name="Liu Y."/>
            <person name="Severinov K."/>
            <person name="Ishino S."/>
            <person name="Ishino Y."/>
            <person name="Prangishvili D."/>
            <person name="Kalinowski J."/>
            <person name="Krupovic M."/>
        </authorList>
    </citation>
    <scope>NUCLEOTIDE SEQUENCE</scope>
    <source>
        <strain evidence="3">B12</strain>
    </source>
</reference>
<name>A0A8F5GTJ1_SACSH</name>
<feature type="domain" description="Amidohydrolase-related" evidence="2">
    <location>
        <begin position="49"/>
        <end position="341"/>
    </location>
</feature>
<dbReference type="Pfam" id="PF04909">
    <property type="entry name" value="Amidohydro_2"/>
    <property type="match status" value="1"/>
</dbReference>
<dbReference type="InterPro" id="IPR032465">
    <property type="entry name" value="ACMSD"/>
</dbReference>
<keyword evidence="1" id="KW-0456">Lyase</keyword>
<dbReference type="GO" id="GO:0019748">
    <property type="term" value="P:secondary metabolic process"/>
    <property type="evidence" value="ECO:0007669"/>
    <property type="project" value="TreeGrafter"/>
</dbReference>
<dbReference type="InterPro" id="IPR006680">
    <property type="entry name" value="Amidohydro-rel"/>
</dbReference>
<evidence type="ECO:0000259" key="2">
    <source>
        <dbReference type="Pfam" id="PF04909"/>
    </source>
</evidence>
<dbReference type="AlphaFoldDB" id="A0A8F5GTJ1"/>
<dbReference type="GO" id="GO:0016787">
    <property type="term" value="F:hydrolase activity"/>
    <property type="evidence" value="ECO:0007669"/>
    <property type="project" value="InterPro"/>
</dbReference>
<proteinExistence type="predicted"/>
<dbReference type="PANTHER" id="PTHR21240">
    <property type="entry name" value="2-AMINO-3-CARBOXYLMUCONATE-6-SEMIALDEHYDE DECARBOXYLASE"/>
    <property type="match status" value="1"/>
</dbReference>
<dbReference type="KEGG" id="sshi:J5U23_01819"/>
<protein>
    <recommendedName>
        <fullName evidence="2">Amidohydrolase-related domain-containing protein</fullName>
    </recommendedName>
</protein>
<dbReference type="InterPro" id="IPR032466">
    <property type="entry name" value="Metal_Hydrolase"/>
</dbReference>
<dbReference type="GO" id="GO:0005737">
    <property type="term" value="C:cytoplasm"/>
    <property type="evidence" value="ECO:0007669"/>
    <property type="project" value="TreeGrafter"/>
</dbReference>
<gene>
    <name evidence="3" type="ORF">J5U23_01819</name>
</gene>
<dbReference type="GO" id="GO:0016831">
    <property type="term" value="F:carboxy-lyase activity"/>
    <property type="evidence" value="ECO:0007669"/>
    <property type="project" value="InterPro"/>
</dbReference>
<accession>A0A8F5GTJ1</accession>
<sequence length="341" mass="39628">MMNMDKQEKIDIFCHITPLKFIHEYVKSMVVHFLRLIEINVSNNFIYFSDPEYRLKYMKKYSIDIEVLTLGPTGDTWNVVPNNILPKLVKVANDSIAEIVNKYSDKFVGIGIVPGIYEGFMDEVKRSIKDLGFKGIMILSNLIGKPVDADEMNSFYQFMSSENLPIFIHPTNPPYGNSYPWAREYRLIQMLGWPYDTSLAMARLVFSGILDKYPNLKFIIHHAGAMIPFFSKRIEGFYDEAIAYPEVYGGETFKRLNRHPLEYFRNNFYVDTVLNGNISALKASYDFYGIDHMVFATDFPYGPEKGERWTKDILDSVYELKLDEDNLEKIFHKNARKLLGI</sequence>
<dbReference type="Proteomes" id="UP000694018">
    <property type="component" value="Chromosome"/>
</dbReference>
<organism evidence="3 4">
    <name type="scientific">Saccharolobus shibatae (strain ATCC 51178 / DSM 5389 / JCM 8931 / NBRC 15437 / B12)</name>
    <name type="common">Sulfolobus shibatae</name>
    <dbReference type="NCBI Taxonomy" id="523848"/>
    <lineage>
        <taxon>Archaea</taxon>
        <taxon>Thermoproteota</taxon>
        <taxon>Thermoprotei</taxon>
        <taxon>Sulfolobales</taxon>
        <taxon>Sulfolobaceae</taxon>
        <taxon>Saccharolobus</taxon>
    </lineage>
</organism>
<dbReference type="EMBL" id="CP077717">
    <property type="protein sequence ID" value="QXJ28950.1"/>
    <property type="molecule type" value="Genomic_DNA"/>
</dbReference>